<comment type="caution">
    <text evidence="1">The sequence shown here is derived from an EMBL/GenBank/DDBJ whole genome shotgun (WGS) entry which is preliminary data.</text>
</comment>
<evidence type="ECO:0000313" key="2">
    <source>
        <dbReference type="Proteomes" id="UP000784294"/>
    </source>
</evidence>
<keyword evidence="2" id="KW-1185">Reference proteome</keyword>
<dbReference type="AlphaFoldDB" id="A0A3S5CQY1"/>
<reference evidence="1" key="1">
    <citation type="submission" date="2018-11" db="EMBL/GenBank/DDBJ databases">
        <authorList>
            <consortium name="Pathogen Informatics"/>
        </authorList>
    </citation>
    <scope>NUCLEOTIDE SEQUENCE</scope>
</reference>
<dbReference type="Proteomes" id="UP000784294">
    <property type="component" value="Unassembled WGS sequence"/>
</dbReference>
<sequence>MGSQDVRALVDGLEWVLCQTPLFTWTPCHVLLQSVVHVQNTLY</sequence>
<accession>A0A3S5CQY1</accession>
<organism evidence="1 2">
    <name type="scientific">Protopolystoma xenopodis</name>
    <dbReference type="NCBI Taxonomy" id="117903"/>
    <lineage>
        <taxon>Eukaryota</taxon>
        <taxon>Metazoa</taxon>
        <taxon>Spiralia</taxon>
        <taxon>Lophotrochozoa</taxon>
        <taxon>Platyhelminthes</taxon>
        <taxon>Monogenea</taxon>
        <taxon>Polyopisthocotylea</taxon>
        <taxon>Polystomatidea</taxon>
        <taxon>Polystomatidae</taxon>
        <taxon>Protopolystoma</taxon>
    </lineage>
</organism>
<proteinExistence type="predicted"/>
<gene>
    <name evidence="1" type="ORF">PXEA_LOCUS22593</name>
</gene>
<dbReference type="EMBL" id="CAAALY010100734">
    <property type="protein sequence ID" value="VEL29153.1"/>
    <property type="molecule type" value="Genomic_DNA"/>
</dbReference>
<evidence type="ECO:0000313" key="1">
    <source>
        <dbReference type="EMBL" id="VEL29153.1"/>
    </source>
</evidence>
<name>A0A3S5CQY1_9PLAT</name>
<protein>
    <submittedName>
        <fullName evidence="1">Uncharacterized protein</fullName>
    </submittedName>
</protein>